<gene>
    <name evidence="8" type="ORF">SAMN02745132_03819</name>
</gene>
<dbReference type="GO" id="GO:0055085">
    <property type="term" value="P:transmembrane transport"/>
    <property type="evidence" value="ECO:0007669"/>
    <property type="project" value="InterPro"/>
</dbReference>
<dbReference type="RefSeq" id="WP_078753987.1">
    <property type="nucleotide sequence ID" value="NZ_FUXU01000071.1"/>
</dbReference>
<evidence type="ECO:0000256" key="7">
    <source>
        <dbReference type="SAM" id="Phobius"/>
    </source>
</evidence>
<name>A0A1T4VGF0_9GAMM</name>
<evidence type="ECO:0000256" key="5">
    <source>
        <dbReference type="ARBA" id="ARBA00022989"/>
    </source>
</evidence>
<evidence type="ECO:0000256" key="2">
    <source>
        <dbReference type="ARBA" id="ARBA00022448"/>
    </source>
</evidence>
<evidence type="ECO:0000313" key="9">
    <source>
        <dbReference type="Proteomes" id="UP000190162"/>
    </source>
</evidence>
<dbReference type="OrthoDB" id="3238001at2"/>
<evidence type="ECO:0000313" key="8">
    <source>
        <dbReference type="EMBL" id="SKA64052.1"/>
    </source>
</evidence>
<sequence length="293" mass="32089">MLEKVISILFPIFAVVIAGFFVGKQFKPDMGDINRINIDLMIPCLVFSTLATMPLGKEQSSLLFAASLAVLLPRLLMIPACRLLKLSYKTWTPPQMFRNSGNLAIPLFGYAFGTAAEGPAVLLFVVSLLLHITVGLALLSNDEYQFKNVLKMPLLWASLAAISFNLFNLTLWKPLYEAMTLVGQAAVPIMLISLGVQLTAIRWSGIGIGLLSTGLSLVTGGITFAAIYHWIPLPAEHMKMLLLFTMLPPAVMNFLLAERFRIGADKVASMVLFGNLLTIITLPLLLAATFYIE</sequence>
<keyword evidence="6 7" id="KW-0472">Membrane</keyword>
<keyword evidence="3" id="KW-1003">Cell membrane</keyword>
<comment type="subcellular location">
    <subcellularLocation>
        <location evidence="1">Membrane</location>
        <topology evidence="1">Multi-pass membrane protein</topology>
    </subcellularLocation>
</comment>
<keyword evidence="9" id="KW-1185">Reference proteome</keyword>
<organism evidence="8 9">
    <name type="scientific">Enterovibrio nigricans DSM 22720</name>
    <dbReference type="NCBI Taxonomy" id="1121868"/>
    <lineage>
        <taxon>Bacteria</taxon>
        <taxon>Pseudomonadati</taxon>
        <taxon>Pseudomonadota</taxon>
        <taxon>Gammaproteobacteria</taxon>
        <taxon>Vibrionales</taxon>
        <taxon>Vibrionaceae</taxon>
        <taxon>Enterovibrio</taxon>
    </lineage>
</organism>
<feature type="transmembrane region" description="Helical" evidence="7">
    <location>
        <begin position="152"/>
        <end position="172"/>
    </location>
</feature>
<feature type="transmembrane region" description="Helical" evidence="7">
    <location>
        <begin position="96"/>
        <end position="113"/>
    </location>
</feature>
<protein>
    <recommendedName>
        <fullName evidence="10">AEC family transporter</fullName>
    </recommendedName>
</protein>
<reference evidence="9" key="1">
    <citation type="submission" date="2017-02" db="EMBL/GenBank/DDBJ databases">
        <authorList>
            <person name="Varghese N."/>
            <person name="Submissions S."/>
        </authorList>
    </citation>
    <scope>NUCLEOTIDE SEQUENCE [LARGE SCALE GENOMIC DNA]</scope>
    <source>
        <strain evidence="9">DSM 22720</strain>
    </source>
</reference>
<proteinExistence type="predicted"/>
<keyword evidence="2" id="KW-0813">Transport</keyword>
<dbReference type="EMBL" id="FUXU01000071">
    <property type="protein sequence ID" value="SKA64052.1"/>
    <property type="molecule type" value="Genomic_DNA"/>
</dbReference>
<feature type="transmembrane region" description="Helical" evidence="7">
    <location>
        <begin position="268"/>
        <end position="292"/>
    </location>
</feature>
<dbReference type="AlphaFoldDB" id="A0A1T4VGF0"/>
<dbReference type="Proteomes" id="UP000190162">
    <property type="component" value="Unassembled WGS sequence"/>
</dbReference>
<evidence type="ECO:0000256" key="4">
    <source>
        <dbReference type="ARBA" id="ARBA00022692"/>
    </source>
</evidence>
<feature type="transmembrane region" description="Helical" evidence="7">
    <location>
        <begin position="6"/>
        <end position="24"/>
    </location>
</feature>
<accession>A0A1T4VGF0</accession>
<evidence type="ECO:0008006" key="10">
    <source>
        <dbReference type="Google" id="ProtNLM"/>
    </source>
</evidence>
<feature type="transmembrane region" description="Helical" evidence="7">
    <location>
        <begin position="178"/>
        <end position="196"/>
    </location>
</feature>
<keyword evidence="4 7" id="KW-0812">Transmembrane</keyword>
<keyword evidence="5 7" id="KW-1133">Transmembrane helix</keyword>
<evidence type="ECO:0000256" key="3">
    <source>
        <dbReference type="ARBA" id="ARBA00022475"/>
    </source>
</evidence>
<dbReference type="Pfam" id="PF03547">
    <property type="entry name" value="Mem_trans"/>
    <property type="match status" value="1"/>
</dbReference>
<dbReference type="GO" id="GO:0016020">
    <property type="term" value="C:membrane"/>
    <property type="evidence" value="ECO:0007669"/>
    <property type="project" value="UniProtKB-SubCell"/>
</dbReference>
<feature type="transmembrane region" description="Helical" evidence="7">
    <location>
        <begin position="237"/>
        <end position="256"/>
    </location>
</feature>
<feature type="transmembrane region" description="Helical" evidence="7">
    <location>
        <begin position="62"/>
        <end position="84"/>
    </location>
</feature>
<dbReference type="InterPro" id="IPR004776">
    <property type="entry name" value="Mem_transp_PIN-like"/>
</dbReference>
<evidence type="ECO:0000256" key="6">
    <source>
        <dbReference type="ARBA" id="ARBA00023136"/>
    </source>
</evidence>
<evidence type="ECO:0000256" key="1">
    <source>
        <dbReference type="ARBA" id="ARBA00004141"/>
    </source>
</evidence>
<feature type="transmembrane region" description="Helical" evidence="7">
    <location>
        <begin position="208"/>
        <end position="231"/>
    </location>
</feature>
<dbReference type="PANTHER" id="PTHR36838">
    <property type="entry name" value="AUXIN EFFLUX CARRIER FAMILY PROTEIN"/>
    <property type="match status" value="1"/>
</dbReference>
<feature type="transmembrane region" description="Helical" evidence="7">
    <location>
        <begin position="119"/>
        <end position="140"/>
    </location>
</feature>
<dbReference type="PANTHER" id="PTHR36838:SF1">
    <property type="entry name" value="SLR1864 PROTEIN"/>
    <property type="match status" value="1"/>
</dbReference>